<evidence type="ECO:0000313" key="6">
    <source>
        <dbReference type="Proteomes" id="UP000275199"/>
    </source>
</evidence>
<sequence>MTDYASGPLLANDTLYPIREVSRLSGVNSVTLRAWERRYGLLVPQRTESGHRLYSMRDIERVKAIVSWIGRGVPVSKVASIIDRQTQPSLSAATAAHIEDQAEQYVLAARTRLMDAVASGDVLELERAYSLLFSHWTLTQVCNDVLLPVWRQYRTRAGQPGSTAQWALLDGFLRGRLLQRIAFVRPDRPSVMLVGLQPPQDEVEVLVASLFLAEADLNIAYLTSLPAAEDLLIMTQSGRYQGLLLFSDLALDNSLLTRQLPRLSQQLDCAVAVLGACCELQSTALAKAQISSLGLVQGTLTERVRQLLGGYLAS</sequence>
<keyword evidence="1" id="KW-0805">Transcription regulation</keyword>
<dbReference type="InterPro" id="IPR047057">
    <property type="entry name" value="MerR_fam"/>
</dbReference>
<name>A0ABX9XKZ2_9PSED</name>
<evidence type="ECO:0000313" key="5">
    <source>
        <dbReference type="EMBL" id="ROZ85407.1"/>
    </source>
</evidence>
<dbReference type="EMBL" id="RKKU01000007">
    <property type="protein sequence ID" value="ROZ85407.1"/>
    <property type="molecule type" value="Genomic_DNA"/>
</dbReference>
<protein>
    <submittedName>
        <fullName evidence="5">MerR family transcriptional regulator</fullName>
    </submittedName>
</protein>
<dbReference type="PROSITE" id="PS50937">
    <property type="entry name" value="HTH_MERR_2"/>
    <property type="match status" value="1"/>
</dbReference>
<dbReference type="PANTHER" id="PTHR30204:SF67">
    <property type="entry name" value="HTH-TYPE TRANSCRIPTIONAL REGULATOR MLRA-RELATED"/>
    <property type="match status" value="1"/>
</dbReference>
<keyword evidence="3" id="KW-0804">Transcription</keyword>
<evidence type="ECO:0000259" key="4">
    <source>
        <dbReference type="PROSITE" id="PS50937"/>
    </source>
</evidence>
<dbReference type="Gene3D" id="1.10.1660.10">
    <property type="match status" value="1"/>
</dbReference>
<organism evidence="5 6">
    <name type="scientific">Pseudomonas neustonica</name>
    <dbReference type="NCBI Taxonomy" id="2487346"/>
    <lineage>
        <taxon>Bacteria</taxon>
        <taxon>Pseudomonadati</taxon>
        <taxon>Pseudomonadota</taxon>
        <taxon>Gammaproteobacteria</taxon>
        <taxon>Pseudomonadales</taxon>
        <taxon>Pseudomonadaceae</taxon>
        <taxon>Pseudomonas</taxon>
    </lineage>
</organism>
<dbReference type="RefSeq" id="WP_123889137.1">
    <property type="nucleotide sequence ID" value="NZ_JBPYCX010000008.1"/>
</dbReference>
<comment type="caution">
    <text evidence="5">The sequence shown here is derived from an EMBL/GenBank/DDBJ whole genome shotgun (WGS) entry which is preliminary data.</text>
</comment>
<dbReference type="PANTHER" id="PTHR30204">
    <property type="entry name" value="REDOX-CYCLING DRUG-SENSING TRANSCRIPTIONAL ACTIVATOR SOXR"/>
    <property type="match status" value="1"/>
</dbReference>
<dbReference type="InterPro" id="IPR009061">
    <property type="entry name" value="DNA-bd_dom_put_sf"/>
</dbReference>
<dbReference type="Proteomes" id="UP000275199">
    <property type="component" value="Unassembled WGS sequence"/>
</dbReference>
<dbReference type="SMART" id="SM00422">
    <property type="entry name" value="HTH_MERR"/>
    <property type="match status" value="1"/>
</dbReference>
<dbReference type="InterPro" id="IPR000551">
    <property type="entry name" value="MerR-type_HTH_dom"/>
</dbReference>
<dbReference type="CDD" id="cd01104">
    <property type="entry name" value="HTH_MlrA-CarA"/>
    <property type="match status" value="1"/>
</dbReference>
<accession>A0ABX9XKZ2</accession>
<evidence type="ECO:0000256" key="3">
    <source>
        <dbReference type="ARBA" id="ARBA00023163"/>
    </source>
</evidence>
<evidence type="ECO:0000256" key="1">
    <source>
        <dbReference type="ARBA" id="ARBA00023015"/>
    </source>
</evidence>
<keyword evidence="2" id="KW-0238">DNA-binding</keyword>
<dbReference type="SUPFAM" id="SSF46955">
    <property type="entry name" value="Putative DNA-binding domain"/>
    <property type="match status" value="1"/>
</dbReference>
<gene>
    <name evidence="5" type="ORF">EF096_08200</name>
</gene>
<keyword evidence="6" id="KW-1185">Reference proteome</keyword>
<reference evidence="5 6" key="1">
    <citation type="submission" date="2018-11" db="EMBL/GenBank/DDBJ databases">
        <authorList>
            <person name="Jang G.I."/>
            <person name="Hwang C.Y."/>
        </authorList>
    </citation>
    <scope>NUCLEOTIDE SEQUENCE [LARGE SCALE GENOMIC DNA]</scope>
    <source>
        <strain evidence="5 6">SSM26</strain>
    </source>
</reference>
<dbReference type="Pfam" id="PF13411">
    <property type="entry name" value="MerR_1"/>
    <property type="match status" value="1"/>
</dbReference>
<evidence type="ECO:0000256" key="2">
    <source>
        <dbReference type="ARBA" id="ARBA00023125"/>
    </source>
</evidence>
<proteinExistence type="predicted"/>
<feature type="domain" description="HTH merR-type" evidence="4">
    <location>
        <begin position="15"/>
        <end position="84"/>
    </location>
</feature>